<dbReference type="InterPro" id="IPR047817">
    <property type="entry name" value="ABC2_TM_bact-type"/>
</dbReference>
<protein>
    <submittedName>
        <fullName evidence="10">ABC transporter permease</fullName>
    </submittedName>
</protein>
<proteinExistence type="inferred from homology"/>
<comment type="subcellular location">
    <subcellularLocation>
        <location evidence="1">Cell membrane</location>
        <topology evidence="1">Multi-pass membrane protein</topology>
    </subcellularLocation>
</comment>
<feature type="transmembrane region" description="Helical" evidence="8">
    <location>
        <begin position="289"/>
        <end position="310"/>
    </location>
</feature>
<comment type="similarity">
    <text evidence="2">Belongs to the ABC-2 integral membrane protein family.</text>
</comment>
<keyword evidence="6 8" id="KW-1133">Transmembrane helix</keyword>
<feature type="transmembrane region" description="Helical" evidence="8">
    <location>
        <begin position="344"/>
        <end position="367"/>
    </location>
</feature>
<evidence type="ECO:0000256" key="8">
    <source>
        <dbReference type="SAM" id="Phobius"/>
    </source>
</evidence>
<evidence type="ECO:0000256" key="7">
    <source>
        <dbReference type="ARBA" id="ARBA00023136"/>
    </source>
</evidence>
<organism evidence="10 11">
    <name type="scientific">Bacillus changyiensis</name>
    <dbReference type="NCBI Taxonomy" id="3004103"/>
    <lineage>
        <taxon>Bacteria</taxon>
        <taxon>Bacillati</taxon>
        <taxon>Bacillota</taxon>
        <taxon>Bacilli</taxon>
        <taxon>Bacillales</taxon>
        <taxon>Bacillaceae</taxon>
        <taxon>Bacillus</taxon>
    </lineage>
</organism>
<keyword evidence="3" id="KW-0813">Transport</keyword>
<dbReference type="RefSeq" id="WP_271339191.1">
    <property type="nucleotide sequence ID" value="NZ_JAQKAB010000001.1"/>
</dbReference>
<feature type="transmembrane region" description="Helical" evidence="8">
    <location>
        <begin position="258"/>
        <end position="277"/>
    </location>
</feature>
<evidence type="ECO:0000313" key="10">
    <source>
        <dbReference type="EMBL" id="MDA7025327.1"/>
    </source>
</evidence>
<dbReference type="EMBL" id="JAQKAB010000001">
    <property type="protein sequence ID" value="MDA7025327.1"/>
    <property type="molecule type" value="Genomic_DNA"/>
</dbReference>
<evidence type="ECO:0000256" key="3">
    <source>
        <dbReference type="ARBA" id="ARBA00022448"/>
    </source>
</evidence>
<dbReference type="Proteomes" id="UP001211894">
    <property type="component" value="Unassembled WGS sequence"/>
</dbReference>
<evidence type="ECO:0000256" key="2">
    <source>
        <dbReference type="ARBA" id="ARBA00007783"/>
    </source>
</evidence>
<feature type="transmembrane region" description="Helical" evidence="8">
    <location>
        <begin position="224"/>
        <end position="246"/>
    </location>
</feature>
<reference evidence="10 11" key="1">
    <citation type="submission" date="2023-01" db="EMBL/GenBank/DDBJ databases">
        <title>Bacillus changyiensis sp. nov., isolated from a coastal deposit.</title>
        <authorList>
            <person name="Xiao G."/>
            <person name="Lai Q."/>
            <person name="Hu Z."/>
            <person name="Shao Z."/>
        </authorList>
    </citation>
    <scope>NUCLEOTIDE SEQUENCE [LARGE SCALE GENOMIC DNA]</scope>
    <source>
        <strain evidence="10 11">CLL-7-23</strain>
    </source>
</reference>
<evidence type="ECO:0000256" key="4">
    <source>
        <dbReference type="ARBA" id="ARBA00022475"/>
    </source>
</evidence>
<dbReference type="PANTHER" id="PTHR30294">
    <property type="entry name" value="MEMBRANE COMPONENT OF ABC TRANSPORTER YHHJ-RELATED"/>
    <property type="match status" value="1"/>
</dbReference>
<feature type="transmembrane region" description="Helical" evidence="8">
    <location>
        <begin position="21"/>
        <end position="43"/>
    </location>
</feature>
<dbReference type="InterPro" id="IPR013525">
    <property type="entry name" value="ABC2_TM"/>
</dbReference>
<keyword evidence="7 8" id="KW-0472">Membrane</keyword>
<name>A0ABT4X1P7_9BACI</name>
<comment type="caution">
    <text evidence="10">The sequence shown here is derived from an EMBL/GenBank/DDBJ whole genome shotgun (WGS) entry which is preliminary data.</text>
</comment>
<dbReference type="PANTHER" id="PTHR30294:SF48">
    <property type="entry name" value="LINEARMYCIN RESISTANCE PERMEASE PROTEIN LNRM"/>
    <property type="match status" value="1"/>
</dbReference>
<evidence type="ECO:0000313" key="11">
    <source>
        <dbReference type="Proteomes" id="UP001211894"/>
    </source>
</evidence>
<keyword evidence="11" id="KW-1185">Reference proteome</keyword>
<feature type="domain" description="ABC transmembrane type-2" evidence="9">
    <location>
        <begin position="140"/>
        <end position="370"/>
    </location>
</feature>
<feature type="transmembrane region" description="Helical" evidence="8">
    <location>
        <begin position="180"/>
        <end position="203"/>
    </location>
</feature>
<keyword evidence="4" id="KW-1003">Cell membrane</keyword>
<dbReference type="PROSITE" id="PS51012">
    <property type="entry name" value="ABC_TM2"/>
    <property type="match status" value="1"/>
</dbReference>
<evidence type="ECO:0000256" key="5">
    <source>
        <dbReference type="ARBA" id="ARBA00022692"/>
    </source>
</evidence>
<gene>
    <name evidence="10" type="ORF">PJ311_01730</name>
</gene>
<keyword evidence="5 8" id="KW-0812">Transmembrane</keyword>
<dbReference type="Pfam" id="PF12698">
    <property type="entry name" value="ABC2_membrane_3"/>
    <property type="match status" value="1"/>
</dbReference>
<evidence type="ECO:0000259" key="9">
    <source>
        <dbReference type="PROSITE" id="PS51012"/>
    </source>
</evidence>
<evidence type="ECO:0000256" key="6">
    <source>
        <dbReference type="ARBA" id="ARBA00022989"/>
    </source>
</evidence>
<accession>A0ABT4X1P7</accession>
<sequence length="373" mass="40645">MNILNIAKKEIISSFRDKRTLFFMLLFPIVLIIILGTALSSAFEQKLKVDDVQVLYQNQSSGGLSVGFKIFTKEAKKSGINFKKISTGMNGKQEVKQGHYDAYIEVKDSGIKLYQSDKQNIKTSIIQGMLTAFSNQYNAVSEMIKVNPQHAKMALANRSHDNYIKETSINSNDKPRSIDYYAVTMTTLIALYGAMSASFLIRGERLGKTADRLMAAPLRKGEIFTGKLIGGMLTNAICIFLVVMVSKFIFKANWGENLGIVLIVLLTVALFAVSLGLGISAMTKTGEAAIAIINVIIPLVGFLGGAYFPLDHLGGALAVLKKLSPLTWTNEAITNIIFSNDIAAMLPAIAVNIGLSGLLLLIAIVSLRRREGL</sequence>
<dbReference type="InterPro" id="IPR051449">
    <property type="entry name" value="ABC-2_transporter_component"/>
</dbReference>
<evidence type="ECO:0000256" key="1">
    <source>
        <dbReference type="ARBA" id="ARBA00004651"/>
    </source>
</evidence>